<sequence>MNSRLLNKKIWILIVVEVATLSLVYFLVIRAQQIQLRRIRVEVQEKEALYAKMGVLSRLIDELREEKAAIGETMERFLKTRERREMGLVVPASLMDIFRESKVKMISIRPVPEKVEGDLLISSWNISILAGYHELGHFISRLERSADFNRIESLTVSSEGESSEHRAQLVISRISLLKSEEEK</sequence>
<feature type="coiled-coil region" evidence="1">
    <location>
        <begin position="29"/>
        <end position="80"/>
    </location>
</feature>
<reference evidence="3 4" key="1">
    <citation type="submission" date="2019-03" db="EMBL/GenBank/DDBJ databases">
        <title>Metabolic potential of uncultured bacteria and archaea associated with petroleum seepage in deep-sea sediments.</title>
        <authorList>
            <person name="Dong X."/>
            <person name="Hubert C."/>
        </authorList>
    </citation>
    <scope>NUCLEOTIDE SEQUENCE [LARGE SCALE GENOMIC DNA]</scope>
    <source>
        <strain evidence="3">E44_bin3</strain>
    </source>
</reference>
<protein>
    <recommendedName>
        <fullName evidence="5">Type 4a pilus biogenesis protein PilO</fullName>
    </recommendedName>
</protein>
<dbReference type="AlphaFoldDB" id="A0A523TCI5"/>
<keyword evidence="2" id="KW-1133">Transmembrane helix</keyword>
<dbReference type="Gene3D" id="3.30.70.60">
    <property type="match status" value="1"/>
</dbReference>
<dbReference type="Proteomes" id="UP000316517">
    <property type="component" value="Unassembled WGS sequence"/>
</dbReference>
<evidence type="ECO:0000256" key="2">
    <source>
        <dbReference type="SAM" id="Phobius"/>
    </source>
</evidence>
<evidence type="ECO:0008006" key="5">
    <source>
        <dbReference type="Google" id="ProtNLM"/>
    </source>
</evidence>
<proteinExistence type="predicted"/>
<name>A0A523TCI5_UNCAE</name>
<comment type="caution">
    <text evidence="3">The sequence shown here is derived from an EMBL/GenBank/DDBJ whole genome shotgun (WGS) entry which is preliminary data.</text>
</comment>
<evidence type="ECO:0000313" key="4">
    <source>
        <dbReference type="Proteomes" id="UP000316517"/>
    </source>
</evidence>
<feature type="transmembrane region" description="Helical" evidence="2">
    <location>
        <begin position="12"/>
        <end position="29"/>
    </location>
</feature>
<gene>
    <name evidence="3" type="ORF">E3J68_03465</name>
</gene>
<accession>A0A523TCI5</accession>
<dbReference type="InterPro" id="IPR014717">
    <property type="entry name" value="Transl_elong_EF1B/ribsomal_bS6"/>
</dbReference>
<keyword evidence="1" id="KW-0175">Coiled coil</keyword>
<organism evidence="3 4">
    <name type="scientific">Aerophobetes bacterium</name>
    <dbReference type="NCBI Taxonomy" id="2030807"/>
    <lineage>
        <taxon>Bacteria</taxon>
        <taxon>Candidatus Aerophobota</taxon>
    </lineage>
</organism>
<keyword evidence="2" id="KW-0472">Membrane</keyword>
<evidence type="ECO:0000313" key="3">
    <source>
        <dbReference type="EMBL" id="TET28046.1"/>
    </source>
</evidence>
<evidence type="ECO:0000256" key="1">
    <source>
        <dbReference type="SAM" id="Coils"/>
    </source>
</evidence>
<keyword evidence="2" id="KW-0812">Transmembrane</keyword>
<dbReference type="EMBL" id="SOJT01000152">
    <property type="protein sequence ID" value="TET28046.1"/>
    <property type="molecule type" value="Genomic_DNA"/>
</dbReference>